<organism evidence="3 4">
    <name type="scientific">Sphingobacterium alimentarium</name>
    <dbReference type="NCBI Taxonomy" id="797292"/>
    <lineage>
        <taxon>Bacteria</taxon>
        <taxon>Pseudomonadati</taxon>
        <taxon>Bacteroidota</taxon>
        <taxon>Sphingobacteriia</taxon>
        <taxon>Sphingobacteriales</taxon>
        <taxon>Sphingobacteriaceae</taxon>
        <taxon>Sphingobacterium</taxon>
    </lineage>
</organism>
<dbReference type="OrthoDB" id="9785415at2"/>
<dbReference type="InterPro" id="IPR004218">
    <property type="entry name" value="GSHS_ATP-bd"/>
</dbReference>
<sequence length="340" mass="38986">MKIAFLINQTHKEEAIYTTTWLAMHALHRGHTVLYIGLSDFIYVDDTHIDAHVRKLTPDATFKDNDDLLQQLKAQKKERISLMDVDVLWLRFDPVMDMLNRPWAASMGLQFAQILKKLGRYVINDPDELIQASNKLYLENFPREIRPKTIVTRSYEDILDFLQKQNDKIILKPLKGSGGKNVFMISPNELHNLKQTVEVIARDGYVIAQEYLPEATKGDMRFFLLNGEPIIIDNKYAAVQRVQPQGEIRSNIHQGAKPQVAEITDDILKLVSKVSDKLRKDGMYFVGLDIVGDKIMEINVFSPGALNMAGTLNEVNYVEYLIKDLEQRVKSFYGNTDMNV</sequence>
<dbReference type="GO" id="GO:0005524">
    <property type="term" value="F:ATP binding"/>
    <property type="evidence" value="ECO:0007669"/>
    <property type="project" value="UniProtKB-UniRule"/>
</dbReference>
<dbReference type="Proteomes" id="UP000295197">
    <property type="component" value="Unassembled WGS sequence"/>
</dbReference>
<dbReference type="InterPro" id="IPR004215">
    <property type="entry name" value="GSHS_N"/>
</dbReference>
<name>A0A4R3W0T6_9SPHI</name>
<dbReference type="PANTHER" id="PTHR21621:SF4">
    <property type="entry name" value="GLUTATHIONE SYNTHETASE"/>
    <property type="match status" value="1"/>
</dbReference>
<dbReference type="PANTHER" id="PTHR21621">
    <property type="entry name" value="RIBOSOMAL PROTEIN S6 MODIFICATION PROTEIN"/>
    <property type="match status" value="1"/>
</dbReference>
<evidence type="ECO:0000256" key="1">
    <source>
        <dbReference type="PROSITE-ProRule" id="PRU00409"/>
    </source>
</evidence>
<dbReference type="SUPFAM" id="SSF52440">
    <property type="entry name" value="PreATP-grasp domain"/>
    <property type="match status" value="1"/>
</dbReference>
<dbReference type="AlphaFoldDB" id="A0A4R3W0T6"/>
<dbReference type="RefSeq" id="WP_132776384.1">
    <property type="nucleotide sequence ID" value="NZ_SMBZ01000003.1"/>
</dbReference>
<comment type="caution">
    <text evidence="3">The sequence shown here is derived from an EMBL/GenBank/DDBJ whole genome shotgun (WGS) entry which is preliminary data.</text>
</comment>
<keyword evidence="1" id="KW-0067">ATP-binding</keyword>
<dbReference type="EMBL" id="SMBZ01000003">
    <property type="protein sequence ID" value="TCV19947.1"/>
    <property type="molecule type" value="Genomic_DNA"/>
</dbReference>
<evidence type="ECO:0000313" key="4">
    <source>
        <dbReference type="Proteomes" id="UP000295197"/>
    </source>
</evidence>
<dbReference type="InterPro" id="IPR016185">
    <property type="entry name" value="PreATP-grasp_dom_sf"/>
</dbReference>
<proteinExistence type="predicted"/>
<dbReference type="Gene3D" id="3.40.50.20">
    <property type="match status" value="1"/>
</dbReference>
<evidence type="ECO:0000313" key="3">
    <source>
        <dbReference type="EMBL" id="TCV19947.1"/>
    </source>
</evidence>
<reference evidence="3 4" key="1">
    <citation type="submission" date="2019-03" db="EMBL/GenBank/DDBJ databases">
        <title>Genomic Encyclopedia of Type Strains, Phase IV (KMG-IV): sequencing the most valuable type-strain genomes for metagenomic binning, comparative biology and taxonomic classification.</title>
        <authorList>
            <person name="Goeker M."/>
        </authorList>
    </citation>
    <scope>NUCLEOTIDE SEQUENCE [LARGE SCALE GENOMIC DNA]</scope>
    <source>
        <strain evidence="3 4">DSM 22362</strain>
    </source>
</reference>
<keyword evidence="4" id="KW-1185">Reference proteome</keyword>
<keyword evidence="1" id="KW-0547">Nucleotide-binding</keyword>
<evidence type="ECO:0000259" key="2">
    <source>
        <dbReference type="PROSITE" id="PS50975"/>
    </source>
</evidence>
<gene>
    <name evidence="3" type="ORF">EDC17_100346</name>
</gene>
<dbReference type="PROSITE" id="PS50975">
    <property type="entry name" value="ATP_GRASP"/>
    <property type="match status" value="1"/>
</dbReference>
<dbReference type="Gene3D" id="3.30.470.20">
    <property type="entry name" value="ATP-grasp fold, B domain"/>
    <property type="match status" value="1"/>
</dbReference>
<dbReference type="Pfam" id="PF02951">
    <property type="entry name" value="GSH-S_N"/>
    <property type="match status" value="1"/>
</dbReference>
<dbReference type="Pfam" id="PF02955">
    <property type="entry name" value="GSH-S_ATP"/>
    <property type="match status" value="1"/>
</dbReference>
<dbReference type="GO" id="GO:0004363">
    <property type="term" value="F:glutathione synthase activity"/>
    <property type="evidence" value="ECO:0007669"/>
    <property type="project" value="InterPro"/>
</dbReference>
<dbReference type="Gene3D" id="3.30.1490.20">
    <property type="entry name" value="ATP-grasp fold, A domain"/>
    <property type="match status" value="1"/>
</dbReference>
<dbReference type="InterPro" id="IPR013815">
    <property type="entry name" value="ATP_grasp_subdomain_1"/>
</dbReference>
<dbReference type="InterPro" id="IPR011761">
    <property type="entry name" value="ATP-grasp"/>
</dbReference>
<dbReference type="SUPFAM" id="SSF56059">
    <property type="entry name" value="Glutathione synthetase ATP-binding domain-like"/>
    <property type="match status" value="1"/>
</dbReference>
<dbReference type="GO" id="GO:0005737">
    <property type="term" value="C:cytoplasm"/>
    <property type="evidence" value="ECO:0007669"/>
    <property type="project" value="TreeGrafter"/>
</dbReference>
<accession>A0A4R3W0T6</accession>
<feature type="domain" description="ATP-grasp" evidence="2">
    <location>
        <begin position="135"/>
        <end position="326"/>
    </location>
</feature>
<dbReference type="GO" id="GO:0046872">
    <property type="term" value="F:metal ion binding"/>
    <property type="evidence" value="ECO:0007669"/>
    <property type="project" value="InterPro"/>
</dbReference>
<protein>
    <submittedName>
        <fullName evidence="3">Glutathione synthase</fullName>
    </submittedName>
</protein>